<sequence>MIDHDRLFKELIHTFFDEFMALFFPQIYEAIDFNHVVFLSEEVFTDIVEGEKRRVDMLIETRLKEQPALIIVHLEAQAYYQTAFAERMFVYFSRLFEKYRCRILPIAVFSYDAAKEEPDAFRLEFPFMRVLDFQFKTVELRKNNWRDYIKQENPVAAALLSKMGYNEDERVQVKKEFLRMLIRLELDPAKIHLIACFFDTYLILNEAEKRQLHKEITLLHPREEERIMELKTAWEEDAELAGKLKGKIEGKIEGRLEGMIELIRKYMAAHFGESLHDIHDQLAQLTNLELVEQLADRLFRASRPDEARKLVEDTYEAQQKLNRQ</sequence>
<evidence type="ECO:0000313" key="2">
    <source>
        <dbReference type="Proteomes" id="UP000295636"/>
    </source>
</evidence>
<dbReference type="AlphaFoldDB" id="A0A4R5KVZ0"/>
<reference evidence="1 2" key="1">
    <citation type="submission" date="2019-03" db="EMBL/GenBank/DDBJ databases">
        <title>This is whole genome sequence of Paenibacillus sp MS74 strain.</title>
        <authorList>
            <person name="Trinh H.N."/>
        </authorList>
    </citation>
    <scope>NUCLEOTIDE SEQUENCE [LARGE SCALE GENOMIC DNA]</scope>
    <source>
        <strain evidence="1 2">MS74</strain>
    </source>
</reference>
<keyword evidence="2" id="KW-1185">Reference proteome</keyword>
<proteinExistence type="predicted"/>
<dbReference type="PANTHER" id="PTHR35586:SF1">
    <property type="entry name" value="SLL1691 PROTEIN"/>
    <property type="match status" value="1"/>
</dbReference>
<name>A0A4R5KVZ0_9BACL</name>
<comment type="caution">
    <text evidence="1">The sequence shown here is derived from an EMBL/GenBank/DDBJ whole genome shotgun (WGS) entry which is preliminary data.</text>
</comment>
<evidence type="ECO:0000313" key="1">
    <source>
        <dbReference type="EMBL" id="TDG00172.1"/>
    </source>
</evidence>
<gene>
    <name evidence="1" type="ORF">E1757_00545</name>
</gene>
<dbReference type="Proteomes" id="UP000295636">
    <property type="component" value="Unassembled WGS sequence"/>
</dbReference>
<dbReference type="EMBL" id="SMRT01000001">
    <property type="protein sequence ID" value="TDG00172.1"/>
    <property type="molecule type" value="Genomic_DNA"/>
</dbReference>
<dbReference type="PANTHER" id="PTHR35586">
    <property type="entry name" value="SLL1691 PROTEIN"/>
    <property type="match status" value="1"/>
</dbReference>
<accession>A0A4R5KVZ0</accession>
<dbReference type="OrthoDB" id="419816at2"/>
<organism evidence="1 2">
    <name type="scientific">Paenibacillus piri</name>
    <dbReference type="NCBI Taxonomy" id="2547395"/>
    <lineage>
        <taxon>Bacteria</taxon>
        <taxon>Bacillati</taxon>
        <taxon>Bacillota</taxon>
        <taxon>Bacilli</taxon>
        <taxon>Bacillales</taxon>
        <taxon>Paenibacillaceae</taxon>
        <taxon>Paenibacillus</taxon>
    </lineage>
</organism>
<protein>
    <submittedName>
        <fullName evidence="1">Transposase</fullName>
    </submittedName>
</protein>